<organism evidence="4 5">
    <name type="scientific">Megaselia scalaris</name>
    <name type="common">Humpbacked fly</name>
    <name type="synonym">Phora scalaris</name>
    <dbReference type="NCBI Taxonomy" id="36166"/>
    <lineage>
        <taxon>Eukaryota</taxon>
        <taxon>Metazoa</taxon>
        <taxon>Ecdysozoa</taxon>
        <taxon>Arthropoda</taxon>
        <taxon>Hexapoda</taxon>
        <taxon>Insecta</taxon>
        <taxon>Pterygota</taxon>
        <taxon>Neoptera</taxon>
        <taxon>Endopterygota</taxon>
        <taxon>Diptera</taxon>
        <taxon>Brachycera</taxon>
        <taxon>Muscomorpha</taxon>
        <taxon>Platypezoidea</taxon>
        <taxon>Phoridae</taxon>
        <taxon>Megaseliini</taxon>
        <taxon>Megaselia</taxon>
    </lineage>
</organism>
<dbReference type="Pfam" id="PF08190">
    <property type="entry name" value="PIH1"/>
    <property type="match status" value="1"/>
</dbReference>
<dbReference type="InterPro" id="IPR012981">
    <property type="entry name" value="PIH1_N"/>
</dbReference>
<protein>
    <recommendedName>
        <fullName evidence="3">PIH1 N-terminal domain-containing protein</fullName>
    </recommendedName>
</protein>
<evidence type="ECO:0000259" key="3">
    <source>
        <dbReference type="Pfam" id="PF08190"/>
    </source>
</evidence>
<feature type="compositionally biased region" description="Basic and acidic residues" evidence="2">
    <location>
        <begin position="1"/>
        <end position="20"/>
    </location>
</feature>
<feature type="domain" description="PIH1 N-terminal" evidence="3">
    <location>
        <begin position="51"/>
        <end position="205"/>
    </location>
</feature>
<keyword evidence="5" id="KW-1185">Reference proteome</keyword>
<dbReference type="GO" id="GO:0005737">
    <property type="term" value="C:cytoplasm"/>
    <property type="evidence" value="ECO:0007669"/>
    <property type="project" value="TreeGrafter"/>
</dbReference>
<proteinExistence type="inferred from homology"/>
<evidence type="ECO:0000313" key="4">
    <source>
        <dbReference type="EnsemblMetazoa" id="MESCA007629-PA"/>
    </source>
</evidence>
<name>T1GV47_MEGSC</name>
<sequence length="235" mass="27618">MSRNKHSENQSRHESAKSEEITITQSEFEQIEKAFKNDEFKKLFFDYCEEIQDPENRKIYEQEIIQLEAERGVDVTFINPEPGFVLKTSVDGATTCFINIAKCDKIEKPSNQVKDKGLVWSIPYSQSPPRRDYHDKQKCLVYDVVFHPDAILLAERNEALRKHVIEVALDAIEREFKVKLDRTNVKPSKLKFKDYVRELEVKDEAYPSVYSKEYQREQGEISRENVENYQTLSVK</sequence>
<dbReference type="OMA" id="TCFINIA"/>
<dbReference type="EMBL" id="CAQQ02190941">
    <property type="status" value="NOT_ANNOTATED_CDS"/>
    <property type="molecule type" value="Genomic_DNA"/>
</dbReference>
<evidence type="ECO:0000313" key="5">
    <source>
        <dbReference type="Proteomes" id="UP000015102"/>
    </source>
</evidence>
<dbReference type="Proteomes" id="UP000015102">
    <property type="component" value="Unassembled WGS sequence"/>
</dbReference>
<dbReference type="STRING" id="36166.T1GV47"/>
<reference evidence="5" key="1">
    <citation type="submission" date="2013-02" db="EMBL/GenBank/DDBJ databases">
        <authorList>
            <person name="Hughes D."/>
        </authorList>
    </citation>
    <scope>NUCLEOTIDE SEQUENCE</scope>
    <source>
        <strain>Durham</strain>
        <strain evidence="5">NC isolate 2 -- Noor lab</strain>
    </source>
</reference>
<accession>T1GV47</accession>
<reference evidence="4" key="2">
    <citation type="submission" date="2015-06" db="UniProtKB">
        <authorList>
            <consortium name="EnsemblMetazoa"/>
        </authorList>
    </citation>
    <scope>IDENTIFICATION</scope>
</reference>
<dbReference type="InterPro" id="IPR050734">
    <property type="entry name" value="PIH1/Kintoun_subfamily"/>
</dbReference>
<dbReference type="PANTHER" id="PTHR22997:SF3">
    <property type="entry name" value="PROTEIN KINTOUN"/>
    <property type="match status" value="1"/>
</dbReference>
<evidence type="ECO:0000256" key="2">
    <source>
        <dbReference type="SAM" id="MobiDB-lite"/>
    </source>
</evidence>
<dbReference type="AlphaFoldDB" id="T1GV47"/>
<dbReference type="PANTHER" id="PTHR22997">
    <property type="entry name" value="PIH1 DOMAIN-CONTAINING PROTEIN 1"/>
    <property type="match status" value="1"/>
</dbReference>
<dbReference type="EMBL" id="CAQQ02190940">
    <property type="status" value="NOT_ANNOTATED_CDS"/>
    <property type="molecule type" value="Genomic_DNA"/>
</dbReference>
<dbReference type="HOGENOM" id="CLU_103096_0_0_1"/>
<evidence type="ECO:0000256" key="1">
    <source>
        <dbReference type="ARBA" id="ARBA00008511"/>
    </source>
</evidence>
<dbReference type="EnsemblMetazoa" id="MESCA007629-RA">
    <property type="protein sequence ID" value="MESCA007629-PA"/>
    <property type="gene ID" value="MESCA007629"/>
</dbReference>
<comment type="similarity">
    <text evidence="1">Belongs to the PIH1 family.</text>
</comment>
<feature type="region of interest" description="Disordered" evidence="2">
    <location>
        <begin position="1"/>
        <end position="22"/>
    </location>
</feature>